<accession>A0A6C0KP63</accession>
<protein>
    <recommendedName>
        <fullName evidence="1">Glycosyltransferase 2-like domain-containing protein</fullName>
    </recommendedName>
</protein>
<name>A0A6C0KP63_9ZZZZ</name>
<sequence length="736" mass="87813">MKYPFILFFRDDKYDYIDSLIKDNCHNLECTIHIINKKENLNKFYKQIYPLLVVFSPIISEYIDILSYFDNNYKNNNISNRIIHLKEFHSIQQFNSLVNVKYIQICSLDRCLTRPIFSIFTTSFNSFEKIMRAFNSLKSQTLENWEWVIIDDSPDDKNFNYLKNNLSNDSRIRLYKRHENNGYIGNVKNESISLCRGKYVLELDHDDEVLPFVLEESANLFDKQLDVGFIYMDFINIYENGSNFCYGDNICKGYGSYYCQKYNNKWVYVYNTPNINNITLSHLVCCPNHPRIWRKDVLLKIGNYCEYLPICDDYEIILRTALNTKIAKIKKMGYIQYMNNENNNFSLIRNAEINRIGPNFISPFYYYIFNIHDQMKYLGGYEDEKYLNQSTIIWKRDNYQHKYTNLIINNDYDKQYCIIGLDGLLKNIDNINNLYKNSRNDFIVLENKCSIEYLSSRLDSFGFNNMKCYTLIDEPEENLIKYFKLCYISINNYEIISCNIEKLKYNSNFDQRHQVINSLTNSWNKYLEIGVENGYTFSNTHFHLKVGIDPDPKYKPNNENEEILKMTSDEYFNKLNLYDENSDIISIDSDDCIDFFDVIFIDGMHHCENVLQDFNNSIKILNKDGIIFIDDCIPLNYGEQLKIPKKHYYENGVLKYGEEWTGDVWKFVYYLLKNYSDKINLKYFNNINYRGVVGIQISESFKVEVNIRELNNYDYFAEFSHYLELLNKNYSCEIIE</sequence>
<dbReference type="Gene3D" id="3.90.550.10">
    <property type="entry name" value="Spore Coat Polysaccharide Biosynthesis Protein SpsA, Chain A"/>
    <property type="match status" value="1"/>
</dbReference>
<dbReference type="SUPFAM" id="SSF53335">
    <property type="entry name" value="S-adenosyl-L-methionine-dependent methyltransferases"/>
    <property type="match status" value="1"/>
</dbReference>
<dbReference type="PANTHER" id="PTHR43685">
    <property type="entry name" value="GLYCOSYLTRANSFERASE"/>
    <property type="match status" value="1"/>
</dbReference>
<dbReference type="EMBL" id="MN740943">
    <property type="protein sequence ID" value="QHU18971.1"/>
    <property type="molecule type" value="Genomic_DNA"/>
</dbReference>
<dbReference type="InterPro" id="IPR001173">
    <property type="entry name" value="Glyco_trans_2-like"/>
</dbReference>
<dbReference type="SUPFAM" id="SSF53448">
    <property type="entry name" value="Nucleotide-diphospho-sugar transferases"/>
    <property type="match status" value="1"/>
</dbReference>
<dbReference type="Pfam" id="PF00535">
    <property type="entry name" value="Glycos_transf_2"/>
    <property type="match status" value="1"/>
</dbReference>
<dbReference type="InterPro" id="IPR050834">
    <property type="entry name" value="Glycosyltransf_2"/>
</dbReference>
<dbReference type="AlphaFoldDB" id="A0A6C0KP63"/>
<dbReference type="Gene3D" id="3.40.50.150">
    <property type="entry name" value="Vaccinia Virus protein VP39"/>
    <property type="match status" value="1"/>
</dbReference>
<dbReference type="InterPro" id="IPR029063">
    <property type="entry name" value="SAM-dependent_MTases_sf"/>
</dbReference>
<evidence type="ECO:0000259" key="1">
    <source>
        <dbReference type="Pfam" id="PF00535"/>
    </source>
</evidence>
<reference evidence="2" key="1">
    <citation type="journal article" date="2020" name="Nature">
        <title>Giant virus diversity and host interactions through global metagenomics.</title>
        <authorList>
            <person name="Schulz F."/>
            <person name="Roux S."/>
            <person name="Paez-Espino D."/>
            <person name="Jungbluth S."/>
            <person name="Walsh D.A."/>
            <person name="Denef V.J."/>
            <person name="McMahon K.D."/>
            <person name="Konstantinidis K.T."/>
            <person name="Eloe-Fadrosh E.A."/>
            <person name="Kyrpides N.C."/>
            <person name="Woyke T."/>
        </authorList>
    </citation>
    <scope>NUCLEOTIDE SEQUENCE</scope>
    <source>
        <strain evidence="2">GVMAG-S-3300013014-104</strain>
    </source>
</reference>
<feature type="domain" description="Glycosyltransferase 2-like" evidence="1">
    <location>
        <begin position="118"/>
        <end position="298"/>
    </location>
</feature>
<dbReference type="Pfam" id="PF13578">
    <property type="entry name" value="Methyltransf_24"/>
    <property type="match status" value="1"/>
</dbReference>
<evidence type="ECO:0000313" key="2">
    <source>
        <dbReference type="EMBL" id="QHU18971.1"/>
    </source>
</evidence>
<proteinExistence type="predicted"/>
<dbReference type="PANTHER" id="PTHR43685:SF2">
    <property type="entry name" value="GLYCOSYLTRANSFERASE 2-LIKE DOMAIN-CONTAINING PROTEIN"/>
    <property type="match status" value="1"/>
</dbReference>
<dbReference type="InterPro" id="IPR029044">
    <property type="entry name" value="Nucleotide-diphossugar_trans"/>
</dbReference>
<organism evidence="2">
    <name type="scientific">viral metagenome</name>
    <dbReference type="NCBI Taxonomy" id="1070528"/>
    <lineage>
        <taxon>unclassified sequences</taxon>
        <taxon>metagenomes</taxon>
        <taxon>organismal metagenomes</taxon>
    </lineage>
</organism>